<keyword evidence="2" id="KW-1185">Reference proteome</keyword>
<comment type="caution">
    <text evidence="1">The sequence shown here is derived from an EMBL/GenBank/DDBJ whole genome shotgun (WGS) entry which is preliminary data.</text>
</comment>
<accession>A0ACB0LLG2</accession>
<protein>
    <submittedName>
        <fullName evidence="1">Uncharacterized protein</fullName>
    </submittedName>
</protein>
<gene>
    <name evidence="1" type="ORF">MILVUS5_LOCUS33732</name>
</gene>
<proteinExistence type="predicted"/>
<dbReference type="EMBL" id="CASHSV030000615">
    <property type="protein sequence ID" value="CAJ2669535.1"/>
    <property type="molecule type" value="Genomic_DNA"/>
</dbReference>
<reference evidence="1" key="1">
    <citation type="submission" date="2023-10" db="EMBL/GenBank/DDBJ databases">
        <authorList>
            <person name="Rodriguez Cubillos JULIANA M."/>
            <person name="De Vega J."/>
        </authorList>
    </citation>
    <scope>NUCLEOTIDE SEQUENCE</scope>
</reference>
<sequence>MQQIQRFLPTEYNLQPSISSKDILKVHPQQNLLEEHHLISKDQPSAKVAEQDYLIPSGISRSPYLQSSQSRVSNCKTLKAEYPFAKLSKRSTKVEKLSKRSIHLQSFQSGVSRVQNFQSKVENKG</sequence>
<organism evidence="1 2">
    <name type="scientific">Trifolium pratense</name>
    <name type="common">Red clover</name>
    <dbReference type="NCBI Taxonomy" id="57577"/>
    <lineage>
        <taxon>Eukaryota</taxon>
        <taxon>Viridiplantae</taxon>
        <taxon>Streptophyta</taxon>
        <taxon>Embryophyta</taxon>
        <taxon>Tracheophyta</taxon>
        <taxon>Spermatophyta</taxon>
        <taxon>Magnoliopsida</taxon>
        <taxon>eudicotyledons</taxon>
        <taxon>Gunneridae</taxon>
        <taxon>Pentapetalae</taxon>
        <taxon>rosids</taxon>
        <taxon>fabids</taxon>
        <taxon>Fabales</taxon>
        <taxon>Fabaceae</taxon>
        <taxon>Papilionoideae</taxon>
        <taxon>50 kb inversion clade</taxon>
        <taxon>NPAAA clade</taxon>
        <taxon>Hologalegina</taxon>
        <taxon>IRL clade</taxon>
        <taxon>Trifolieae</taxon>
        <taxon>Trifolium</taxon>
    </lineage>
</organism>
<evidence type="ECO:0000313" key="1">
    <source>
        <dbReference type="EMBL" id="CAJ2669535.1"/>
    </source>
</evidence>
<evidence type="ECO:0000313" key="2">
    <source>
        <dbReference type="Proteomes" id="UP001177021"/>
    </source>
</evidence>
<dbReference type="Proteomes" id="UP001177021">
    <property type="component" value="Unassembled WGS sequence"/>
</dbReference>
<name>A0ACB0LLG2_TRIPR</name>